<name>A0A0L8HJ28_OCTBM</name>
<gene>
    <name evidence="1" type="ORF">OCBIM_22013322mg</name>
</gene>
<reference evidence="1" key="1">
    <citation type="submission" date="2015-07" db="EMBL/GenBank/DDBJ databases">
        <title>MeaNS - Measles Nucleotide Surveillance Program.</title>
        <authorList>
            <person name="Tran T."/>
            <person name="Druce J."/>
        </authorList>
    </citation>
    <scope>NUCLEOTIDE SEQUENCE</scope>
    <source>
        <strain evidence="1">UCB-OBI-ISO-001</strain>
        <tissue evidence="1">Gonad</tissue>
    </source>
</reference>
<sequence>MQNLHKRNQFLLVLPGGKCVYCPSNIRQPCRYLPFPSYSEHYYYLAAIQISLLSKYLADKFLTIQ</sequence>
<protein>
    <submittedName>
        <fullName evidence="1">Uncharacterized protein</fullName>
    </submittedName>
</protein>
<organism evidence="1">
    <name type="scientific">Octopus bimaculoides</name>
    <name type="common">California two-spotted octopus</name>
    <dbReference type="NCBI Taxonomy" id="37653"/>
    <lineage>
        <taxon>Eukaryota</taxon>
        <taxon>Metazoa</taxon>
        <taxon>Spiralia</taxon>
        <taxon>Lophotrochozoa</taxon>
        <taxon>Mollusca</taxon>
        <taxon>Cephalopoda</taxon>
        <taxon>Coleoidea</taxon>
        <taxon>Octopodiformes</taxon>
        <taxon>Octopoda</taxon>
        <taxon>Incirrata</taxon>
        <taxon>Octopodidae</taxon>
        <taxon>Octopus</taxon>
    </lineage>
</organism>
<proteinExistence type="predicted"/>
<evidence type="ECO:0000313" key="1">
    <source>
        <dbReference type="EMBL" id="KOF89273.1"/>
    </source>
</evidence>
<dbReference type="AlphaFoldDB" id="A0A0L8HJ28"/>
<accession>A0A0L8HJ28</accession>
<dbReference type="EMBL" id="KQ418012">
    <property type="protein sequence ID" value="KOF89273.1"/>
    <property type="molecule type" value="Genomic_DNA"/>
</dbReference>